<feature type="transmembrane region" description="Helical" evidence="1">
    <location>
        <begin position="54"/>
        <end position="71"/>
    </location>
</feature>
<proteinExistence type="predicted"/>
<dbReference type="Proteomes" id="UP000192273">
    <property type="component" value="Chromosome"/>
</dbReference>
<accession>A0A1V0RN87</accession>
<evidence type="ECO:0000256" key="1">
    <source>
        <dbReference type="SAM" id="Phobius"/>
    </source>
</evidence>
<keyword evidence="1" id="KW-0472">Membrane</keyword>
<protein>
    <submittedName>
        <fullName evidence="2">Uncharacterized protein</fullName>
    </submittedName>
</protein>
<dbReference type="KEGG" id="rmm:ROSMUCSMR3_01621"/>
<keyword evidence="1" id="KW-1133">Transmembrane helix</keyword>
<keyword evidence="1" id="KW-0812">Transmembrane</keyword>
<dbReference type="AlphaFoldDB" id="A0A1V0RN87"/>
<keyword evidence="3" id="KW-1185">Reference proteome</keyword>
<organism evidence="2 3">
    <name type="scientific">Roseovarius mucosus</name>
    <dbReference type="NCBI Taxonomy" id="215743"/>
    <lineage>
        <taxon>Bacteria</taxon>
        <taxon>Pseudomonadati</taxon>
        <taxon>Pseudomonadota</taxon>
        <taxon>Alphaproteobacteria</taxon>
        <taxon>Rhodobacterales</taxon>
        <taxon>Roseobacteraceae</taxon>
        <taxon>Roseovarius</taxon>
    </lineage>
</organism>
<evidence type="ECO:0000313" key="2">
    <source>
        <dbReference type="EMBL" id="ARE83105.1"/>
    </source>
</evidence>
<reference evidence="2 3" key="1">
    <citation type="submission" date="2017-03" db="EMBL/GenBank/DDBJ databases">
        <title>Genome Sequence of Roseovarius mucosus strain SMR3 Isolated from a culture of the Diatom Skeletonema marinoi.</title>
        <authorList>
            <person name="Topel M."/>
            <person name="Pinder M."/>
            <person name="Johansson O.N."/>
            <person name="Kourtchenko O."/>
            <person name="Godhe A."/>
            <person name="Clarke A.K."/>
        </authorList>
    </citation>
    <scope>NUCLEOTIDE SEQUENCE [LARGE SCALE GENOMIC DNA]</scope>
    <source>
        <strain evidence="2 3">SMR3</strain>
    </source>
</reference>
<evidence type="ECO:0000313" key="3">
    <source>
        <dbReference type="Proteomes" id="UP000192273"/>
    </source>
</evidence>
<name>A0A1V0RN87_9RHOB</name>
<sequence>MIRKVAALALLGLSLVFGYFYYAQYFRWRGCFNDLGRCYEADSGVVYLEQSGDAWLLLAALAFGASLYHTWRLKKPNR</sequence>
<dbReference type="EMBL" id="CP020474">
    <property type="protein sequence ID" value="ARE83105.1"/>
    <property type="molecule type" value="Genomic_DNA"/>
</dbReference>
<gene>
    <name evidence="2" type="ORF">ROSMUCSMR3_01621</name>
</gene>